<dbReference type="GeneID" id="63761164"/>
<dbReference type="GO" id="GO:0000981">
    <property type="term" value="F:DNA-binding transcription factor activity, RNA polymerase II-specific"/>
    <property type="evidence" value="ECO:0007669"/>
    <property type="project" value="InterPro"/>
</dbReference>
<dbReference type="Proteomes" id="UP000184356">
    <property type="component" value="Unassembled WGS sequence"/>
</dbReference>
<dbReference type="AlphaFoldDB" id="A0A1L9TYS2"/>
<dbReference type="GO" id="GO:0003677">
    <property type="term" value="F:DNA binding"/>
    <property type="evidence" value="ECO:0007669"/>
    <property type="project" value="UniProtKB-KW"/>
</dbReference>
<name>A0A1L9TYS2_9EURO</name>
<evidence type="ECO:0000313" key="9">
    <source>
        <dbReference type="EMBL" id="OJJ64584.1"/>
    </source>
</evidence>
<keyword evidence="3" id="KW-0805">Transcription regulation</keyword>
<reference evidence="10" key="1">
    <citation type="journal article" date="2017" name="Genome Biol.">
        <title>Comparative genomics reveals high biological diversity and specific adaptations in the industrially and medically important fungal genus Aspergillus.</title>
        <authorList>
            <person name="de Vries R.P."/>
            <person name="Riley R."/>
            <person name="Wiebenga A."/>
            <person name="Aguilar-Osorio G."/>
            <person name="Amillis S."/>
            <person name="Uchima C.A."/>
            <person name="Anderluh G."/>
            <person name="Asadollahi M."/>
            <person name="Askin M."/>
            <person name="Barry K."/>
            <person name="Battaglia E."/>
            <person name="Bayram O."/>
            <person name="Benocci T."/>
            <person name="Braus-Stromeyer S.A."/>
            <person name="Caldana C."/>
            <person name="Canovas D."/>
            <person name="Cerqueira G.C."/>
            <person name="Chen F."/>
            <person name="Chen W."/>
            <person name="Choi C."/>
            <person name="Clum A."/>
            <person name="Dos Santos R.A."/>
            <person name="Damasio A.R."/>
            <person name="Diallinas G."/>
            <person name="Emri T."/>
            <person name="Fekete E."/>
            <person name="Flipphi M."/>
            <person name="Freyberg S."/>
            <person name="Gallo A."/>
            <person name="Gournas C."/>
            <person name="Habgood R."/>
            <person name="Hainaut M."/>
            <person name="Harispe M.L."/>
            <person name="Henrissat B."/>
            <person name="Hilden K.S."/>
            <person name="Hope R."/>
            <person name="Hossain A."/>
            <person name="Karabika E."/>
            <person name="Karaffa L."/>
            <person name="Karanyi Z."/>
            <person name="Krasevec N."/>
            <person name="Kuo A."/>
            <person name="Kusch H."/>
            <person name="LaButti K."/>
            <person name="Lagendijk E.L."/>
            <person name="Lapidus A."/>
            <person name="Levasseur A."/>
            <person name="Lindquist E."/>
            <person name="Lipzen A."/>
            <person name="Logrieco A.F."/>
            <person name="MacCabe A."/>
            <person name="Maekelae M.R."/>
            <person name="Malavazi I."/>
            <person name="Melin P."/>
            <person name="Meyer V."/>
            <person name="Mielnichuk N."/>
            <person name="Miskei M."/>
            <person name="Molnar A.P."/>
            <person name="Mule G."/>
            <person name="Ngan C.Y."/>
            <person name="Orejas M."/>
            <person name="Orosz E."/>
            <person name="Ouedraogo J.P."/>
            <person name="Overkamp K.M."/>
            <person name="Park H.-S."/>
            <person name="Perrone G."/>
            <person name="Piumi F."/>
            <person name="Punt P.J."/>
            <person name="Ram A.F."/>
            <person name="Ramon A."/>
            <person name="Rauscher S."/>
            <person name="Record E."/>
            <person name="Riano-Pachon D.M."/>
            <person name="Robert V."/>
            <person name="Roehrig J."/>
            <person name="Ruller R."/>
            <person name="Salamov A."/>
            <person name="Salih N.S."/>
            <person name="Samson R.A."/>
            <person name="Sandor E."/>
            <person name="Sanguinetti M."/>
            <person name="Schuetze T."/>
            <person name="Sepcic K."/>
            <person name="Shelest E."/>
            <person name="Sherlock G."/>
            <person name="Sophianopoulou V."/>
            <person name="Squina F.M."/>
            <person name="Sun H."/>
            <person name="Susca A."/>
            <person name="Todd R.B."/>
            <person name="Tsang A."/>
            <person name="Unkles S.E."/>
            <person name="van de Wiele N."/>
            <person name="van Rossen-Uffink D."/>
            <person name="Oliveira J.V."/>
            <person name="Vesth T.C."/>
            <person name="Visser J."/>
            <person name="Yu J.-H."/>
            <person name="Zhou M."/>
            <person name="Andersen M.R."/>
            <person name="Archer D.B."/>
            <person name="Baker S.E."/>
            <person name="Benoit I."/>
            <person name="Brakhage A.A."/>
            <person name="Braus G.H."/>
            <person name="Fischer R."/>
            <person name="Frisvad J.C."/>
            <person name="Goldman G.H."/>
            <person name="Houbraken J."/>
            <person name="Oakley B."/>
            <person name="Pocsi I."/>
            <person name="Scazzocchio C."/>
            <person name="Seiboth B."/>
            <person name="vanKuyk P.A."/>
            <person name="Wortman J."/>
            <person name="Dyer P.S."/>
            <person name="Grigoriev I.V."/>
        </authorList>
    </citation>
    <scope>NUCLEOTIDE SEQUENCE [LARGE SCALE GENOMIC DNA]</scope>
    <source>
        <strain evidence="10">CBS 593.65</strain>
    </source>
</reference>
<keyword evidence="5" id="KW-0804">Transcription</keyword>
<dbReference type="RefSeq" id="XP_040708390.1">
    <property type="nucleotide sequence ID" value="XM_040845091.1"/>
</dbReference>
<sequence>MPPNFSSTDPAFATHRFRVQRDSPEPSLLRPRTQVRDRGRDTTATPGDPDSPATAKTPTTTAITRPACDRCRRLKKKCTRSLPDCAACVHAGRKCSYRTLQARVQELTQYVTELEQERVMGARHGHGHGQGHGHGDIVAAMGVGDTRVGDTGRWDEPQPQPQTQTDTPWTVTQSPSTAVTPHMEIPDPSVLVDAFFHHVYRAYPFIDEERIRKASISCVPDSRDTDAIVSCFCTC</sequence>
<proteinExistence type="predicted"/>
<feature type="compositionally biased region" description="Low complexity" evidence="7">
    <location>
        <begin position="161"/>
        <end position="173"/>
    </location>
</feature>
<dbReference type="InterPro" id="IPR050815">
    <property type="entry name" value="TF_fung"/>
</dbReference>
<evidence type="ECO:0000256" key="7">
    <source>
        <dbReference type="SAM" id="MobiDB-lite"/>
    </source>
</evidence>
<keyword evidence="4" id="KW-0238">DNA-binding</keyword>
<feature type="compositionally biased region" description="Basic and acidic residues" evidence="7">
    <location>
        <begin position="147"/>
        <end position="156"/>
    </location>
</feature>
<dbReference type="OrthoDB" id="25921at2759"/>
<dbReference type="SUPFAM" id="SSF57701">
    <property type="entry name" value="Zn2/Cys6 DNA-binding domain"/>
    <property type="match status" value="1"/>
</dbReference>
<evidence type="ECO:0000256" key="5">
    <source>
        <dbReference type="ARBA" id="ARBA00023163"/>
    </source>
</evidence>
<accession>A0A1L9TYS2</accession>
<feature type="region of interest" description="Disordered" evidence="7">
    <location>
        <begin position="1"/>
        <end position="61"/>
    </location>
</feature>
<dbReference type="Gene3D" id="4.10.240.10">
    <property type="entry name" value="Zn(2)-C6 fungal-type DNA-binding domain"/>
    <property type="match status" value="1"/>
</dbReference>
<feature type="domain" description="Zn(2)-C6 fungal-type" evidence="8">
    <location>
        <begin position="67"/>
        <end position="97"/>
    </location>
</feature>
<dbReference type="VEuPathDB" id="FungiDB:ASPSYDRAFT_334398"/>
<evidence type="ECO:0000259" key="8">
    <source>
        <dbReference type="PROSITE" id="PS50048"/>
    </source>
</evidence>
<evidence type="ECO:0000313" key="10">
    <source>
        <dbReference type="Proteomes" id="UP000184356"/>
    </source>
</evidence>
<protein>
    <recommendedName>
        <fullName evidence="8">Zn(2)-C6 fungal-type domain-containing protein</fullName>
    </recommendedName>
</protein>
<dbReference type="EMBL" id="KV878582">
    <property type="protein sequence ID" value="OJJ64584.1"/>
    <property type="molecule type" value="Genomic_DNA"/>
</dbReference>
<dbReference type="CDD" id="cd00067">
    <property type="entry name" value="GAL4"/>
    <property type="match status" value="1"/>
</dbReference>
<dbReference type="PROSITE" id="PS50048">
    <property type="entry name" value="ZN2_CY6_FUNGAL_2"/>
    <property type="match status" value="1"/>
</dbReference>
<feature type="region of interest" description="Disordered" evidence="7">
    <location>
        <begin position="146"/>
        <end position="178"/>
    </location>
</feature>
<keyword evidence="6" id="KW-0539">Nucleus</keyword>
<evidence type="ECO:0000256" key="3">
    <source>
        <dbReference type="ARBA" id="ARBA00023015"/>
    </source>
</evidence>
<dbReference type="STRING" id="1036612.A0A1L9TYS2"/>
<evidence type="ECO:0000256" key="4">
    <source>
        <dbReference type="ARBA" id="ARBA00023125"/>
    </source>
</evidence>
<keyword evidence="2" id="KW-0479">Metal-binding</keyword>
<dbReference type="PANTHER" id="PTHR47338:SF5">
    <property type="entry name" value="ZN(II)2CYS6 TRANSCRIPTION FACTOR (EUROFUNG)"/>
    <property type="match status" value="1"/>
</dbReference>
<evidence type="ECO:0000256" key="2">
    <source>
        <dbReference type="ARBA" id="ARBA00022723"/>
    </source>
</evidence>
<comment type="subcellular location">
    <subcellularLocation>
        <location evidence="1">Nucleus</location>
    </subcellularLocation>
</comment>
<dbReference type="InterPro" id="IPR036864">
    <property type="entry name" value="Zn2-C6_fun-type_DNA-bd_sf"/>
</dbReference>
<feature type="compositionally biased region" description="Low complexity" evidence="7">
    <location>
        <begin position="50"/>
        <end position="61"/>
    </location>
</feature>
<dbReference type="Pfam" id="PF00172">
    <property type="entry name" value="Zn_clus"/>
    <property type="match status" value="1"/>
</dbReference>
<evidence type="ECO:0000256" key="6">
    <source>
        <dbReference type="ARBA" id="ARBA00023242"/>
    </source>
</evidence>
<dbReference type="SMART" id="SM00066">
    <property type="entry name" value="GAL4"/>
    <property type="match status" value="1"/>
</dbReference>
<dbReference type="PROSITE" id="PS00463">
    <property type="entry name" value="ZN2_CY6_FUNGAL_1"/>
    <property type="match status" value="1"/>
</dbReference>
<evidence type="ECO:0000256" key="1">
    <source>
        <dbReference type="ARBA" id="ARBA00004123"/>
    </source>
</evidence>
<dbReference type="InterPro" id="IPR001138">
    <property type="entry name" value="Zn2Cys6_DnaBD"/>
</dbReference>
<dbReference type="PANTHER" id="PTHR47338">
    <property type="entry name" value="ZN(II)2CYS6 TRANSCRIPTION FACTOR (EUROFUNG)-RELATED"/>
    <property type="match status" value="1"/>
</dbReference>
<gene>
    <name evidence="9" type="ORF">ASPSYDRAFT_334398</name>
</gene>
<keyword evidence="10" id="KW-1185">Reference proteome</keyword>
<organism evidence="9 10">
    <name type="scientific">Aspergillus sydowii CBS 593.65</name>
    <dbReference type="NCBI Taxonomy" id="1036612"/>
    <lineage>
        <taxon>Eukaryota</taxon>
        <taxon>Fungi</taxon>
        <taxon>Dikarya</taxon>
        <taxon>Ascomycota</taxon>
        <taxon>Pezizomycotina</taxon>
        <taxon>Eurotiomycetes</taxon>
        <taxon>Eurotiomycetidae</taxon>
        <taxon>Eurotiales</taxon>
        <taxon>Aspergillaceae</taxon>
        <taxon>Aspergillus</taxon>
        <taxon>Aspergillus subgen. Nidulantes</taxon>
    </lineage>
</organism>
<dbReference type="GO" id="GO:0008270">
    <property type="term" value="F:zinc ion binding"/>
    <property type="evidence" value="ECO:0007669"/>
    <property type="project" value="InterPro"/>
</dbReference>
<dbReference type="GO" id="GO:0005634">
    <property type="term" value="C:nucleus"/>
    <property type="evidence" value="ECO:0007669"/>
    <property type="project" value="UniProtKB-SubCell"/>
</dbReference>